<keyword evidence="4" id="KW-1185">Reference proteome</keyword>
<dbReference type="SUPFAM" id="SSF111369">
    <property type="entry name" value="HlyD-like secretion proteins"/>
    <property type="match status" value="1"/>
</dbReference>
<dbReference type="Gene3D" id="2.40.50.100">
    <property type="match status" value="1"/>
</dbReference>
<feature type="coiled-coil region" evidence="1">
    <location>
        <begin position="124"/>
        <end position="192"/>
    </location>
</feature>
<accession>A0ABP8KK73</accession>
<dbReference type="InterPro" id="IPR058625">
    <property type="entry name" value="MdtA-like_BSH"/>
</dbReference>
<sequence length="326" mass="35461">MQTTIPKKTGLLGWTTGFWLSLLAAGLIACNKDADKADAATADSLQTPTTSKRILGVARIEPEEGILNITAGTTGNIVRVLMNENQPVQKGQSLLTVEVAVETAQLAQAQSKLAAQQAAIRSNAANLEAMRVQLRNARDTYARNIKLYEAKAQTKQALEDSKAEVDRLEKEVEAARATLAQSQSRLGELKADINYYQTLVRQKKVTAPEAGKILNVLVDPGDYVTSDTKIAELAAGSTLIAKTEIDELYAERVQVGQPAVIISQTTGDTLARGTVSFAADYLKQKSLFKDQSTELEDRRVREVHVRLEKGKMPLIGSRVDCLILVQ</sequence>
<proteinExistence type="predicted"/>
<dbReference type="PANTHER" id="PTHR30469">
    <property type="entry name" value="MULTIDRUG RESISTANCE PROTEIN MDTA"/>
    <property type="match status" value="1"/>
</dbReference>
<feature type="domain" description="Multidrug resistance protein MdtA-like barrel-sandwich hybrid" evidence="2">
    <location>
        <begin position="68"/>
        <end position="228"/>
    </location>
</feature>
<evidence type="ECO:0000256" key="1">
    <source>
        <dbReference type="SAM" id="Coils"/>
    </source>
</evidence>
<evidence type="ECO:0000259" key="2">
    <source>
        <dbReference type="Pfam" id="PF25917"/>
    </source>
</evidence>
<dbReference type="Gene3D" id="1.10.287.470">
    <property type="entry name" value="Helix hairpin bin"/>
    <property type="match status" value="1"/>
</dbReference>
<dbReference type="Proteomes" id="UP001500936">
    <property type="component" value="Unassembled WGS sequence"/>
</dbReference>
<evidence type="ECO:0000313" key="4">
    <source>
        <dbReference type="Proteomes" id="UP001500936"/>
    </source>
</evidence>
<comment type="caution">
    <text evidence="3">The sequence shown here is derived from an EMBL/GenBank/DDBJ whole genome shotgun (WGS) entry which is preliminary data.</text>
</comment>
<reference evidence="4" key="1">
    <citation type="journal article" date="2019" name="Int. J. Syst. Evol. Microbiol.">
        <title>The Global Catalogue of Microorganisms (GCM) 10K type strain sequencing project: providing services to taxonomists for standard genome sequencing and annotation.</title>
        <authorList>
            <consortium name="The Broad Institute Genomics Platform"/>
            <consortium name="The Broad Institute Genome Sequencing Center for Infectious Disease"/>
            <person name="Wu L."/>
            <person name="Ma J."/>
        </authorList>
    </citation>
    <scope>NUCLEOTIDE SEQUENCE [LARGE SCALE GENOMIC DNA]</scope>
    <source>
        <strain evidence="4">JCM 17925</strain>
    </source>
</reference>
<gene>
    <name evidence="3" type="ORF">GCM10023187_30280</name>
</gene>
<protein>
    <recommendedName>
        <fullName evidence="2">Multidrug resistance protein MdtA-like barrel-sandwich hybrid domain-containing protein</fullName>
    </recommendedName>
</protein>
<evidence type="ECO:0000313" key="3">
    <source>
        <dbReference type="EMBL" id="GAA4408436.1"/>
    </source>
</evidence>
<organism evidence="3 4">
    <name type="scientific">Nibrella viscosa</name>
    <dbReference type="NCBI Taxonomy" id="1084524"/>
    <lineage>
        <taxon>Bacteria</taxon>
        <taxon>Pseudomonadati</taxon>
        <taxon>Bacteroidota</taxon>
        <taxon>Cytophagia</taxon>
        <taxon>Cytophagales</taxon>
        <taxon>Spirosomataceae</taxon>
        <taxon>Nibrella</taxon>
    </lineage>
</organism>
<dbReference type="EMBL" id="BAABHB010000005">
    <property type="protein sequence ID" value="GAA4408436.1"/>
    <property type="molecule type" value="Genomic_DNA"/>
</dbReference>
<keyword evidence="1" id="KW-0175">Coiled coil</keyword>
<dbReference type="Gene3D" id="2.40.30.170">
    <property type="match status" value="1"/>
</dbReference>
<dbReference type="Pfam" id="PF25917">
    <property type="entry name" value="BSH_RND"/>
    <property type="match status" value="1"/>
</dbReference>
<dbReference type="PANTHER" id="PTHR30469:SF15">
    <property type="entry name" value="HLYD FAMILY OF SECRETION PROTEINS"/>
    <property type="match status" value="1"/>
</dbReference>
<dbReference type="RefSeq" id="WP_345268571.1">
    <property type="nucleotide sequence ID" value="NZ_BAABHB010000005.1"/>
</dbReference>
<dbReference type="PROSITE" id="PS51257">
    <property type="entry name" value="PROKAR_LIPOPROTEIN"/>
    <property type="match status" value="1"/>
</dbReference>
<name>A0ABP8KK73_9BACT</name>